<sequence>MLSTLFIEERGLLPALPRAAGPSAE</sequence>
<organism evidence="1">
    <name type="scientific">Streptomyces iranensis</name>
    <dbReference type="NCBI Taxonomy" id="576784"/>
    <lineage>
        <taxon>Bacteria</taxon>
        <taxon>Bacillati</taxon>
        <taxon>Actinomycetota</taxon>
        <taxon>Actinomycetes</taxon>
        <taxon>Kitasatosporales</taxon>
        <taxon>Streptomycetaceae</taxon>
        <taxon>Streptomyces</taxon>
        <taxon>Streptomyces violaceusniger group</taxon>
    </lineage>
</organism>
<dbReference type="AlphaFoldDB" id="A0A060ZKC7"/>
<gene>
    <name evidence="1" type="ORF">SIRAN908</name>
</gene>
<name>A0A060ZKC7_9ACTN</name>
<reference evidence="1" key="1">
    <citation type="submission" date="2014-05" db="EMBL/GenBank/DDBJ databases">
        <authorList>
            <person name="Horn Fabian"/>
        </authorList>
    </citation>
    <scope>NUCLEOTIDE SEQUENCE</scope>
</reference>
<evidence type="ECO:0000313" key="1">
    <source>
        <dbReference type="EMBL" id="CDR02769.1"/>
    </source>
</evidence>
<dbReference type="EMBL" id="LK022848">
    <property type="protein sequence ID" value="CDR02769.1"/>
    <property type="molecule type" value="Genomic_DNA"/>
</dbReference>
<accession>A0A060ZKC7</accession>
<dbReference type="HOGENOM" id="CLU_3419239_0_0_11"/>
<proteinExistence type="predicted"/>
<protein>
    <submittedName>
        <fullName evidence="1">Uncharacterized protein</fullName>
    </submittedName>
</protein>